<dbReference type="SUPFAM" id="SSF49785">
    <property type="entry name" value="Galactose-binding domain-like"/>
    <property type="match status" value="1"/>
</dbReference>
<sequence length="134" mass="13740">LPSLDGWKVVPSSPAPEADPAFDDSTWQICDKTSSNLIPGLAAGAPSLYADDYGFHVGHSTYRGHFIATGSEGGITLEAQGGAAFAVSAWLNGDFLGSFVGRAAASNTVSSFAIPAGTLRPGIDNVVLVIVDNM</sequence>
<keyword evidence="6" id="KW-1185">Reference proteome</keyword>
<reference evidence="6" key="1">
    <citation type="journal article" date="2018" name="Nat. Microbiol.">
        <title>Leveraging single-cell genomics to expand the fungal tree of life.</title>
        <authorList>
            <person name="Ahrendt S.R."/>
            <person name="Quandt C.A."/>
            <person name="Ciobanu D."/>
            <person name="Clum A."/>
            <person name="Salamov A."/>
            <person name="Andreopoulos B."/>
            <person name="Cheng J.F."/>
            <person name="Woyke T."/>
            <person name="Pelin A."/>
            <person name="Henrissat B."/>
            <person name="Reynolds N.K."/>
            <person name="Benny G.L."/>
            <person name="Smith M.E."/>
            <person name="James T.Y."/>
            <person name="Grigoriev I.V."/>
        </authorList>
    </citation>
    <scope>NUCLEOTIDE SEQUENCE [LARGE SCALE GENOMIC DNA]</scope>
</reference>
<dbReference type="InterPro" id="IPR025300">
    <property type="entry name" value="BetaGal_jelly_roll_dom"/>
</dbReference>
<dbReference type="Pfam" id="PF13364">
    <property type="entry name" value="BetaGal_ABD2"/>
    <property type="match status" value="1"/>
</dbReference>
<evidence type="ECO:0000256" key="1">
    <source>
        <dbReference type="ARBA" id="ARBA00022801"/>
    </source>
</evidence>
<name>A0A4P9W096_9FUNG</name>
<gene>
    <name evidence="5" type="ORF">BDK51DRAFT_4006</name>
</gene>
<proteinExistence type="predicted"/>
<dbReference type="Proteomes" id="UP000269721">
    <property type="component" value="Unassembled WGS sequence"/>
</dbReference>
<accession>A0A4P9W096</accession>
<dbReference type="Gene3D" id="2.60.120.260">
    <property type="entry name" value="Galactose-binding domain-like"/>
    <property type="match status" value="1"/>
</dbReference>
<feature type="non-terminal residue" evidence="5">
    <location>
        <position position="1"/>
    </location>
</feature>
<feature type="region of interest" description="Disordered" evidence="3">
    <location>
        <begin position="1"/>
        <end position="23"/>
    </location>
</feature>
<evidence type="ECO:0000259" key="4">
    <source>
        <dbReference type="Pfam" id="PF13364"/>
    </source>
</evidence>
<evidence type="ECO:0000313" key="5">
    <source>
        <dbReference type="EMBL" id="RKO85539.1"/>
    </source>
</evidence>
<keyword evidence="1" id="KW-0378">Hydrolase</keyword>
<evidence type="ECO:0000313" key="6">
    <source>
        <dbReference type="Proteomes" id="UP000269721"/>
    </source>
</evidence>
<dbReference type="EMBL" id="KZ998981">
    <property type="protein sequence ID" value="RKO85539.1"/>
    <property type="molecule type" value="Genomic_DNA"/>
</dbReference>
<keyword evidence="2" id="KW-0326">Glycosidase</keyword>
<dbReference type="OrthoDB" id="3016596at2759"/>
<dbReference type="InterPro" id="IPR008979">
    <property type="entry name" value="Galactose-bd-like_sf"/>
</dbReference>
<dbReference type="GO" id="GO:0004565">
    <property type="term" value="F:beta-galactosidase activity"/>
    <property type="evidence" value="ECO:0007669"/>
    <property type="project" value="UniProtKB-ARBA"/>
</dbReference>
<protein>
    <submittedName>
        <fullName evidence="5">Galactose-binding domain-like protein</fullName>
    </submittedName>
</protein>
<evidence type="ECO:0000256" key="3">
    <source>
        <dbReference type="SAM" id="MobiDB-lite"/>
    </source>
</evidence>
<organism evidence="5 6">
    <name type="scientific">Blyttiomyces helicus</name>
    <dbReference type="NCBI Taxonomy" id="388810"/>
    <lineage>
        <taxon>Eukaryota</taxon>
        <taxon>Fungi</taxon>
        <taxon>Fungi incertae sedis</taxon>
        <taxon>Chytridiomycota</taxon>
        <taxon>Chytridiomycota incertae sedis</taxon>
        <taxon>Chytridiomycetes</taxon>
        <taxon>Chytridiomycetes incertae sedis</taxon>
        <taxon>Blyttiomyces</taxon>
    </lineage>
</organism>
<evidence type="ECO:0000256" key="2">
    <source>
        <dbReference type="ARBA" id="ARBA00023295"/>
    </source>
</evidence>
<feature type="non-terminal residue" evidence="5">
    <location>
        <position position="134"/>
    </location>
</feature>
<dbReference type="AlphaFoldDB" id="A0A4P9W096"/>
<feature type="domain" description="Beta-galactosidase jelly roll" evidence="4">
    <location>
        <begin position="22"/>
        <end position="134"/>
    </location>
</feature>